<evidence type="ECO:0000313" key="1">
    <source>
        <dbReference type="EMBL" id="PRQ06391.1"/>
    </source>
</evidence>
<sequence>MKLGTSFDIDGSVGFQFGISGGAELEGWADGIETLGEWSFADERSPRLRGINWMRRFGRLRQRQWVVHWRLG</sequence>
<dbReference type="Proteomes" id="UP000238823">
    <property type="component" value="Unassembled WGS sequence"/>
</dbReference>
<name>A0A2S9YMU5_9BACT</name>
<organism evidence="1 2">
    <name type="scientific">Enhygromyxa salina</name>
    <dbReference type="NCBI Taxonomy" id="215803"/>
    <lineage>
        <taxon>Bacteria</taxon>
        <taxon>Pseudomonadati</taxon>
        <taxon>Myxococcota</taxon>
        <taxon>Polyangia</taxon>
        <taxon>Nannocystales</taxon>
        <taxon>Nannocystaceae</taxon>
        <taxon>Enhygromyxa</taxon>
    </lineage>
</organism>
<dbReference type="RefSeq" id="WP_106090895.1">
    <property type="nucleotide sequence ID" value="NZ_PVNL01000076.1"/>
</dbReference>
<reference evidence="1 2" key="1">
    <citation type="submission" date="2018-03" db="EMBL/GenBank/DDBJ databases">
        <title>Draft Genome Sequences of the Obligatory Marine Myxobacteria Enhygromyxa salina SWB007.</title>
        <authorList>
            <person name="Poehlein A."/>
            <person name="Moghaddam J.A."/>
            <person name="Harms H."/>
            <person name="Alanjari M."/>
            <person name="Koenig G.M."/>
            <person name="Daniel R."/>
            <person name="Schaeberle T.F."/>
        </authorList>
    </citation>
    <scope>NUCLEOTIDE SEQUENCE [LARGE SCALE GENOMIC DNA]</scope>
    <source>
        <strain evidence="1 2">SWB007</strain>
    </source>
</reference>
<dbReference type="OrthoDB" id="10015050at2"/>
<gene>
    <name evidence="1" type="ORF">ENSA7_39370</name>
</gene>
<evidence type="ECO:0000313" key="2">
    <source>
        <dbReference type="Proteomes" id="UP000238823"/>
    </source>
</evidence>
<protein>
    <submittedName>
        <fullName evidence="1">Uncharacterized protein</fullName>
    </submittedName>
</protein>
<dbReference type="AlphaFoldDB" id="A0A2S9YMU5"/>
<dbReference type="EMBL" id="PVNL01000076">
    <property type="protein sequence ID" value="PRQ06391.1"/>
    <property type="molecule type" value="Genomic_DNA"/>
</dbReference>
<accession>A0A2S9YMU5</accession>
<proteinExistence type="predicted"/>
<comment type="caution">
    <text evidence="1">The sequence shown here is derived from an EMBL/GenBank/DDBJ whole genome shotgun (WGS) entry which is preliminary data.</text>
</comment>